<dbReference type="InterPro" id="IPR007529">
    <property type="entry name" value="Znf_HIT"/>
</dbReference>
<organism evidence="2 3">
    <name type="scientific">Haloplanus vescus</name>
    <dbReference type="NCBI Taxonomy" id="555874"/>
    <lineage>
        <taxon>Archaea</taxon>
        <taxon>Methanobacteriati</taxon>
        <taxon>Methanobacteriota</taxon>
        <taxon>Stenosarchaea group</taxon>
        <taxon>Halobacteria</taxon>
        <taxon>Halobacteriales</taxon>
        <taxon>Haloferacaceae</taxon>
        <taxon>Haloplanus</taxon>
    </lineage>
</organism>
<keyword evidence="3" id="KW-1185">Reference proteome</keyword>
<proteinExistence type="predicted"/>
<dbReference type="Pfam" id="PF04438">
    <property type="entry name" value="zf-HIT"/>
    <property type="match status" value="1"/>
</dbReference>
<protein>
    <submittedName>
        <fullName evidence="2">HIT zinc finger</fullName>
    </submittedName>
</protein>
<dbReference type="Proteomes" id="UP000236755">
    <property type="component" value="Unassembled WGS sequence"/>
</dbReference>
<feature type="domain" description="HIT-type" evidence="1">
    <location>
        <begin position="5"/>
        <end position="27"/>
    </location>
</feature>
<evidence type="ECO:0000313" key="2">
    <source>
        <dbReference type="EMBL" id="SEA35447.1"/>
    </source>
</evidence>
<accession>A0A1H4AHU5</accession>
<dbReference type="RefSeq" id="WP_143025274.1">
    <property type="nucleotide sequence ID" value="NZ_FNQT01000006.1"/>
</dbReference>
<dbReference type="STRING" id="555874.SAMN04488065_2788"/>
<gene>
    <name evidence="2" type="ORF">SAMN04488065_2788</name>
</gene>
<sequence>MSVTTLCQVCESATARYTCDACGAAVCPAHYDRESGLCAGCAGGLR</sequence>
<evidence type="ECO:0000313" key="3">
    <source>
        <dbReference type="Proteomes" id="UP000236755"/>
    </source>
</evidence>
<name>A0A1H4AHU5_9EURY</name>
<dbReference type="OrthoDB" id="70008at2157"/>
<evidence type="ECO:0000259" key="1">
    <source>
        <dbReference type="Pfam" id="PF04438"/>
    </source>
</evidence>
<reference evidence="2 3" key="1">
    <citation type="submission" date="2016-10" db="EMBL/GenBank/DDBJ databases">
        <authorList>
            <person name="de Groot N.N."/>
        </authorList>
    </citation>
    <scope>NUCLEOTIDE SEQUENCE [LARGE SCALE GENOMIC DNA]</scope>
    <source>
        <strain evidence="2 3">CGMCC 1.8712</strain>
    </source>
</reference>
<dbReference type="AlphaFoldDB" id="A0A1H4AHU5"/>
<dbReference type="EMBL" id="FNQT01000006">
    <property type="protein sequence ID" value="SEA35447.1"/>
    <property type="molecule type" value="Genomic_DNA"/>
</dbReference>